<reference evidence="1" key="1">
    <citation type="submission" date="2021-06" db="EMBL/GenBank/DDBJ databases">
        <authorList>
            <person name="Hodson N. C."/>
            <person name="Mongue J. A."/>
            <person name="Jaron S. K."/>
        </authorList>
    </citation>
    <scope>NUCLEOTIDE SEQUENCE</scope>
</reference>
<protein>
    <submittedName>
        <fullName evidence="1">Uncharacterized protein</fullName>
    </submittedName>
</protein>
<dbReference type="Proteomes" id="UP000708208">
    <property type="component" value="Unassembled WGS sequence"/>
</dbReference>
<gene>
    <name evidence="1" type="ORF">AFUS01_LOCUS28076</name>
</gene>
<dbReference type="EMBL" id="CAJVCH010396274">
    <property type="protein sequence ID" value="CAG7817514.1"/>
    <property type="molecule type" value="Genomic_DNA"/>
</dbReference>
<comment type="caution">
    <text evidence="1">The sequence shown here is derived from an EMBL/GenBank/DDBJ whole genome shotgun (WGS) entry which is preliminary data.</text>
</comment>
<accession>A0A8J2PL00</accession>
<proteinExistence type="predicted"/>
<evidence type="ECO:0000313" key="2">
    <source>
        <dbReference type="Proteomes" id="UP000708208"/>
    </source>
</evidence>
<sequence>GGIFEVTYSRALLHKAFFSAIAEAKSMYPKMFTKETTAPVKKKPSEGK</sequence>
<name>A0A8J2PL00_9HEXA</name>
<keyword evidence="2" id="KW-1185">Reference proteome</keyword>
<organism evidence="1 2">
    <name type="scientific">Allacma fusca</name>
    <dbReference type="NCBI Taxonomy" id="39272"/>
    <lineage>
        <taxon>Eukaryota</taxon>
        <taxon>Metazoa</taxon>
        <taxon>Ecdysozoa</taxon>
        <taxon>Arthropoda</taxon>
        <taxon>Hexapoda</taxon>
        <taxon>Collembola</taxon>
        <taxon>Symphypleona</taxon>
        <taxon>Sminthuridae</taxon>
        <taxon>Allacma</taxon>
    </lineage>
</organism>
<evidence type="ECO:0000313" key="1">
    <source>
        <dbReference type="EMBL" id="CAG7817514.1"/>
    </source>
</evidence>
<feature type="non-terminal residue" evidence="1">
    <location>
        <position position="1"/>
    </location>
</feature>
<dbReference type="AlphaFoldDB" id="A0A8J2PL00"/>